<evidence type="ECO:0000256" key="2">
    <source>
        <dbReference type="ARBA" id="ARBA00022692"/>
    </source>
</evidence>
<organism evidence="7 8">
    <name type="scientific">Lysobacter niastensis</name>
    <dbReference type="NCBI Taxonomy" id="380629"/>
    <lineage>
        <taxon>Bacteria</taxon>
        <taxon>Pseudomonadati</taxon>
        <taxon>Pseudomonadota</taxon>
        <taxon>Gammaproteobacteria</taxon>
        <taxon>Lysobacterales</taxon>
        <taxon>Lysobacteraceae</taxon>
        <taxon>Lysobacter</taxon>
    </lineage>
</organism>
<feature type="region of interest" description="Disordered" evidence="5">
    <location>
        <begin position="166"/>
        <end position="187"/>
    </location>
</feature>
<evidence type="ECO:0000313" key="8">
    <source>
        <dbReference type="Proteomes" id="UP001429984"/>
    </source>
</evidence>
<proteinExistence type="predicted"/>
<feature type="transmembrane region" description="Helical" evidence="6">
    <location>
        <begin position="31"/>
        <end position="52"/>
    </location>
</feature>
<dbReference type="RefSeq" id="WP_194930446.1">
    <property type="nucleotide sequence ID" value="NZ_JADLZT010000003.1"/>
</dbReference>
<keyword evidence="4 6" id="KW-0472">Membrane</keyword>
<dbReference type="InterPro" id="IPR052719">
    <property type="entry name" value="CvpA-like"/>
</dbReference>
<dbReference type="Pfam" id="PF02674">
    <property type="entry name" value="Colicin_V"/>
    <property type="match status" value="1"/>
</dbReference>
<evidence type="ECO:0000256" key="5">
    <source>
        <dbReference type="SAM" id="MobiDB-lite"/>
    </source>
</evidence>
<evidence type="ECO:0000256" key="3">
    <source>
        <dbReference type="ARBA" id="ARBA00022989"/>
    </source>
</evidence>
<reference evidence="7 8" key="1">
    <citation type="submission" date="2020-11" db="EMBL/GenBank/DDBJ databases">
        <title>Draft Genome Sequence and Secondary Metabolite Biosynthetic Potential of the Lysobacter niastensis Type strain DSM 18481.</title>
        <authorList>
            <person name="Turrini P."/>
            <person name="Artuso I."/>
            <person name="Tescari M."/>
            <person name="Lugli G.A."/>
            <person name="Frangipani E."/>
            <person name="Ventura M."/>
            <person name="Visca P."/>
        </authorList>
    </citation>
    <scope>NUCLEOTIDE SEQUENCE [LARGE SCALE GENOMIC DNA]</scope>
    <source>
        <strain evidence="7 8">DSM 18481</strain>
    </source>
</reference>
<dbReference type="Proteomes" id="UP001429984">
    <property type="component" value="Unassembled WGS sequence"/>
</dbReference>
<gene>
    <name evidence="7" type="ORF">IU514_07480</name>
</gene>
<name>A0ABS0B5E5_9GAMM</name>
<sequence length="187" mass="19531">MSAVDWMLLAVVVVSALFGLMRGFVGVLASLVAWLLAGWAAFRFGAQLALLMSKDGEVGAGELVIGYALSFIAVMVVVGLVGWAVRKAVHSAGLSGLDRTLGLGLGLARGAFVACTLVLILGLTGMPREPQWQSSQVVPVFVPGAQWLRGWLPEWVAAQVDLDGRDNIEAPSPGNDPQALPAPVSEA</sequence>
<dbReference type="InterPro" id="IPR003825">
    <property type="entry name" value="Colicin-V_CvpA"/>
</dbReference>
<dbReference type="EMBL" id="JADLZT010000003">
    <property type="protein sequence ID" value="MBF6023867.1"/>
    <property type="molecule type" value="Genomic_DNA"/>
</dbReference>
<comment type="caution">
    <text evidence="7">The sequence shown here is derived from an EMBL/GenBank/DDBJ whole genome shotgun (WGS) entry which is preliminary data.</text>
</comment>
<keyword evidence="3 6" id="KW-1133">Transmembrane helix</keyword>
<dbReference type="PANTHER" id="PTHR36926">
    <property type="entry name" value="COLICIN V PRODUCTION PROTEIN"/>
    <property type="match status" value="1"/>
</dbReference>
<keyword evidence="8" id="KW-1185">Reference proteome</keyword>
<dbReference type="PANTHER" id="PTHR36926:SF1">
    <property type="entry name" value="COLICIN V PRODUCTION PROTEIN"/>
    <property type="match status" value="1"/>
</dbReference>
<keyword evidence="2 6" id="KW-0812">Transmembrane</keyword>
<evidence type="ECO:0000256" key="1">
    <source>
        <dbReference type="ARBA" id="ARBA00004141"/>
    </source>
</evidence>
<accession>A0ABS0B5E5</accession>
<feature type="transmembrane region" description="Helical" evidence="6">
    <location>
        <begin position="105"/>
        <end position="126"/>
    </location>
</feature>
<comment type="subcellular location">
    <subcellularLocation>
        <location evidence="1">Membrane</location>
        <topology evidence="1">Multi-pass membrane protein</topology>
    </subcellularLocation>
</comment>
<feature type="transmembrane region" description="Helical" evidence="6">
    <location>
        <begin position="64"/>
        <end position="85"/>
    </location>
</feature>
<evidence type="ECO:0000313" key="7">
    <source>
        <dbReference type="EMBL" id="MBF6023867.1"/>
    </source>
</evidence>
<evidence type="ECO:0000256" key="4">
    <source>
        <dbReference type="ARBA" id="ARBA00023136"/>
    </source>
</evidence>
<evidence type="ECO:0000256" key="6">
    <source>
        <dbReference type="SAM" id="Phobius"/>
    </source>
</evidence>
<protein>
    <submittedName>
        <fullName evidence="7">CvpA family protein</fullName>
    </submittedName>
</protein>